<dbReference type="PANTHER" id="PTHR14187">
    <property type="entry name" value="ALPHA KINASE/ELONGATION FACTOR 2 KINASE"/>
    <property type="match status" value="1"/>
</dbReference>
<proteinExistence type="predicted"/>
<dbReference type="PANTHER" id="PTHR14187:SF5">
    <property type="entry name" value="HEAT SHOCK 70 KDA PROTEIN 12A"/>
    <property type="match status" value="1"/>
</dbReference>
<protein>
    <submittedName>
        <fullName evidence="1">Uncharacterized protein</fullName>
    </submittedName>
</protein>
<dbReference type="OrthoDB" id="2963168at2759"/>
<sequence length="512" mass="56871">MTIRSAYSGTQRKLVLAFDVGTTFSGISYRQALIAIRASITSKTETSAHDSILDPGVIPQIWGVTRYPAQEQVGADSKIPSVIYYDRRGKVKAVGAEAMREEIEELAEEEGWVKAEWFKLHLRPKTKLAIEMNEKIPPLPPGKSAVDVFADFLCYLYKCAKTYIEETEPNGANLWYSLLHQTDFVLSHPNGWEGGQQGQMRRAVIMAGLLPDTQSGHARLTFNGKGLLIVDAGGGTIDISAYKKKSADGHAYEETAAPQCHFQGSVFVTKNAETYLKELLQDSRFVEDLHVMTERFDKTTKLRFTNPEEAQFIKFGGVRDQDPDLNIRHGQLKLAGTEVAKFFEPSINCIVQSIEDQCNYSTTEIRSVFLVGGFAMSNWLFNNLKAKFGSQGLDVSRPDRNTNKAVADGAVSFYIDHFVTARVAKFSYGTCANPVYISSNPEHAARKNKVYTSLDGNERIRGGFGVILRKGTAVGLQTLSAEIKSFRGLRENPRSPARMVYDPEMEVSDSTV</sequence>
<reference evidence="1" key="1">
    <citation type="submission" date="2022-07" db="EMBL/GenBank/DDBJ databases">
        <title>Genome Sequence of Agrocybe chaxingu.</title>
        <authorList>
            <person name="Buettner E."/>
        </authorList>
    </citation>
    <scope>NUCLEOTIDE SEQUENCE</scope>
    <source>
        <strain evidence="1">MP-N11</strain>
    </source>
</reference>
<evidence type="ECO:0000313" key="2">
    <source>
        <dbReference type="Proteomes" id="UP001148786"/>
    </source>
</evidence>
<gene>
    <name evidence="1" type="ORF">NLJ89_g2173</name>
</gene>
<name>A0A9W8K7C9_9AGAR</name>
<organism evidence="1 2">
    <name type="scientific">Agrocybe chaxingu</name>
    <dbReference type="NCBI Taxonomy" id="84603"/>
    <lineage>
        <taxon>Eukaryota</taxon>
        <taxon>Fungi</taxon>
        <taxon>Dikarya</taxon>
        <taxon>Basidiomycota</taxon>
        <taxon>Agaricomycotina</taxon>
        <taxon>Agaricomycetes</taxon>
        <taxon>Agaricomycetidae</taxon>
        <taxon>Agaricales</taxon>
        <taxon>Agaricineae</taxon>
        <taxon>Strophariaceae</taxon>
        <taxon>Agrocybe</taxon>
    </lineage>
</organism>
<dbReference type="Proteomes" id="UP001148786">
    <property type="component" value="Unassembled WGS sequence"/>
</dbReference>
<dbReference type="Gene3D" id="3.30.420.40">
    <property type="match status" value="1"/>
</dbReference>
<dbReference type="CDD" id="cd10170">
    <property type="entry name" value="ASKHA_NBD_HSP70"/>
    <property type="match status" value="1"/>
</dbReference>
<dbReference type="SUPFAM" id="SSF53067">
    <property type="entry name" value="Actin-like ATPase domain"/>
    <property type="match status" value="2"/>
</dbReference>
<keyword evidence="2" id="KW-1185">Reference proteome</keyword>
<accession>A0A9W8K7C9</accession>
<comment type="caution">
    <text evidence="1">The sequence shown here is derived from an EMBL/GenBank/DDBJ whole genome shotgun (WGS) entry which is preliminary data.</text>
</comment>
<dbReference type="EMBL" id="JANKHO010000128">
    <property type="protein sequence ID" value="KAJ3514774.1"/>
    <property type="molecule type" value="Genomic_DNA"/>
</dbReference>
<dbReference type="InterPro" id="IPR043129">
    <property type="entry name" value="ATPase_NBD"/>
</dbReference>
<evidence type="ECO:0000313" key="1">
    <source>
        <dbReference type="EMBL" id="KAJ3514774.1"/>
    </source>
</evidence>
<dbReference type="AlphaFoldDB" id="A0A9W8K7C9"/>